<feature type="domain" description="PABC" evidence="1">
    <location>
        <begin position="181"/>
        <end position="258"/>
    </location>
</feature>
<sequence length="258" mass="29239">MGEVYPTEEILGDHIYSQVSELTDTNVEKITGMLLECERPKILEMLQNRQVLMSYVKVAEKTISKNSTKESKQPEVSILNKDQECDKDVLGEKLYDKILELVDSELLAAKITGKVAITSCLIRVLVLSFKHNSHVTELRVAVLHYSQPFTTGDRYGMLLELDSDKLSKLLKSTTDLKQAIEKSRTVLETERTEELSPTEIMAEIIYSRVEIKYPDLAPQITGMLIELEDNVLEKLVNSEQLLDSRIEEAFSALQQNSS</sequence>
<dbReference type="SMART" id="SM00517">
    <property type="entry name" value="PolyA"/>
    <property type="match status" value="2"/>
</dbReference>
<reference evidence="2 3" key="1">
    <citation type="journal article" date="2013" name="Nature">
        <title>Insights into bilaterian evolution from three spiralian genomes.</title>
        <authorList>
            <person name="Simakov O."/>
            <person name="Marletaz F."/>
            <person name="Cho S.J."/>
            <person name="Edsinger-Gonzales E."/>
            <person name="Havlak P."/>
            <person name="Hellsten U."/>
            <person name="Kuo D.H."/>
            <person name="Larsson T."/>
            <person name="Lv J."/>
            <person name="Arendt D."/>
            <person name="Savage R."/>
            <person name="Osoegawa K."/>
            <person name="de Jong P."/>
            <person name="Grimwood J."/>
            <person name="Chapman J.A."/>
            <person name="Shapiro H."/>
            <person name="Aerts A."/>
            <person name="Otillar R.P."/>
            <person name="Terry A.Y."/>
            <person name="Boore J.L."/>
            <person name="Grigoriev I.V."/>
            <person name="Lindberg D.R."/>
            <person name="Seaver E.C."/>
            <person name="Weisblat D.A."/>
            <person name="Putnam N.H."/>
            <person name="Rokhsar D.S."/>
        </authorList>
    </citation>
    <scope>NUCLEOTIDE SEQUENCE [LARGE SCALE GENOMIC DNA]</scope>
</reference>
<dbReference type="Gene3D" id="1.10.1900.10">
    <property type="entry name" value="c-terminal domain of poly(a) binding protein"/>
    <property type="match status" value="2"/>
</dbReference>
<keyword evidence="3" id="KW-1185">Reference proteome</keyword>
<accession>V4B3S3</accession>
<dbReference type="SUPFAM" id="SSF63570">
    <property type="entry name" value="PABC (PABP) domain"/>
    <property type="match status" value="4"/>
</dbReference>
<organism evidence="2 3">
    <name type="scientific">Lottia gigantea</name>
    <name type="common">Giant owl limpet</name>
    <dbReference type="NCBI Taxonomy" id="225164"/>
    <lineage>
        <taxon>Eukaryota</taxon>
        <taxon>Metazoa</taxon>
        <taxon>Spiralia</taxon>
        <taxon>Lophotrochozoa</taxon>
        <taxon>Mollusca</taxon>
        <taxon>Gastropoda</taxon>
        <taxon>Patellogastropoda</taxon>
        <taxon>Lottioidea</taxon>
        <taxon>Lottiidae</taxon>
        <taxon>Lottia</taxon>
    </lineage>
</organism>
<gene>
    <name evidence="2" type="ORF">LOTGIDRAFT_156301</name>
</gene>
<dbReference type="OrthoDB" id="19742at2759"/>
<dbReference type="InterPro" id="IPR036053">
    <property type="entry name" value="PABP-dom"/>
</dbReference>
<dbReference type="GO" id="GO:0000209">
    <property type="term" value="P:protein polyubiquitination"/>
    <property type="evidence" value="ECO:0007669"/>
    <property type="project" value="TreeGrafter"/>
</dbReference>
<dbReference type="GO" id="GO:0034450">
    <property type="term" value="F:ubiquitin-ubiquitin ligase activity"/>
    <property type="evidence" value="ECO:0007669"/>
    <property type="project" value="TreeGrafter"/>
</dbReference>
<dbReference type="GO" id="GO:0090263">
    <property type="term" value="P:positive regulation of canonical Wnt signaling pathway"/>
    <property type="evidence" value="ECO:0007669"/>
    <property type="project" value="TreeGrafter"/>
</dbReference>
<dbReference type="AlphaFoldDB" id="V4B3S3"/>
<dbReference type="GO" id="GO:0003723">
    <property type="term" value="F:RNA binding"/>
    <property type="evidence" value="ECO:0007669"/>
    <property type="project" value="InterPro"/>
</dbReference>
<dbReference type="CTD" id="20236973"/>
<dbReference type="PROSITE" id="PS51309">
    <property type="entry name" value="PABC"/>
    <property type="match status" value="2"/>
</dbReference>
<dbReference type="GeneID" id="20236973"/>
<dbReference type="Proteomes" id="UP000030746">
    <property type="component" value="Unassembled WGS sequence"/>
</dbReference>
<dbReference type="OMA" id="SRIYPKH"/>
<dbReference type="STRING" id="225164.V4B3S3"/>
<name>V4B3S3_LOTGI</name>
<feature type="domain" description="PABC" evidence="1">
    <location>
        <begin position="1"/>
        <end position="68"/>
    </location>
</feature>
<evidence type="ECO:0000313" key="2">
    <source>
        <dbReference type="EMBL" id="ESP05043.1"/>
    </source>
</evidence>
<proteinExistence type="predicted"/>
<dbReference type="KEGG" id="lgi:LOTGIDRAFT_156301"/>
<dbReference type="EMBL" id="KB199651">
    <property type="protein sequence ID" value="ESP05043.1"/>
    <property type="molecule type" value="Genomic_DNA"/>
</dbReference>
<dbReference type="PANTHER" id="PTHR46276">
    <property type="entry name" value="E3 UBIQUITIN-PROTEIN LIGASE UBR5"/>
    <property type="match status" value="1"/>
</dbReference>
<dbReference type="RefSeq" id="XP_009044552.1">
    <property type="nucleotide sequence ID" value="XM_009046304.1"/>
</dbReference>
<dbReference type="HOGENOM" id="CLU_1078842_0_0_1"/>
<evidence type="ECO:0000313" key="3">
    <source>
        <dbReference type="Proteomes" id="UP000030746"/>
    </source>
</evidence>
<dbReference type="GO" id="GO:0005737">
    <property type="term" value="C:cytoplasm"/>
    <property type="evidence" value="ECO:0007669"/>
    <property type="project" value="TreeGrafter"/>
</dbReference>
<evidence type="ECO:0000259" key="1">
    <source>
        <dbReference type="PROSITE" id="PS51309"/>
    </source>
</evidence>
<dbReference type="PANTHER" id="PTHR46276:SF1">
    <property type="entry name" value="E3 UBIQUITIN-PROTEIN LIGASE UBR5"/>
    <property type="match status" value="1"/>
</dbReference>
<dbReference type="Pfam" id="PF00658">
    <property type="entry name" value="MLLE"/>
    <property type="match status" value="2"/>
</dbReference>
<dbReference type="GO" id="GO:0005634">
    <property type="term" value="C:nucleus"/>
    <property type="evidence" value="ECO:0007669"/>
    <property type="project" value="TreeGrafter"/>
</dbReference>
<dbReference type="InterPro" id="IPR002004">
    <property type="entry name" value="PABP_HYD_C"/>
</dbReference>
<protein>
    <recommendedName>
        <fullName evidence="1">PABC domain-containing protein</fullName>
    </recommendedName>
</protein>